<sequence length="347" mass="38059">TAPQEQQQGPRGPRFGRMLRSFLPRVARAEEIPSSAAAPEMGATEGLPPVSQEPQAVQFEMFSREWQQVAMQDNWDGFRIEAANKVTDHVQASHALFLGTQLRECGYIYQFGPSFQSTDGRSMLVARAGLDGGVNGRFSQKLGSSWEAKASSNSHLKDPHRNMHEGSMEYTGSNFSLATKLAWQGAFLAGGALTGRILPSLQIGGDLTCVAVNGITAISQVGLRYAEGKDVFTAALSRTPDPRSPVGAKIHELKMQYVRRVTERLSLATEYKYSHPDKESGLQFAYEYAFRQARVQGLIDTDCKVSCCVSDFTGFGFSGMIDYAKGDYKFGVVMHVLPQPEPGQQPM</sequence>
<comment type="caution">
    <text evidence="11">The sequence shown here is derived from an EMBL/GenBank/DDBJ whole genome shotgun (WGS) entry which is preliminary data.</text>
</comment>
<proteinExistence type="inferred from homology"/>
<keyword evidence="6" id="KW-1000">Mitochondrion outer membrane</keyword>
<gene>
    <name evidence="11" type="ORF">PGLA2088_LOCUS44086</name>
</gene>
<evidence type="ECO:0000256" key="5">
    <source>
        <dbReference type="ARBA" id="ARBA00022692"/>
    </source>
</evidence>
<evidence type="ECO:0000256" key="3">
    <source>
        <dbReference type="ARBA" id="ARBA00022448"/>
    </source>
</evidence>
<dbReference type="CDD" id="cd07305">
    <property type="entry name" value="Porin3_Tom40"/>
    <property type="match status" value="1"/>
</dbReference>
<protein>
    <recommendedName>
        <fullName evidence="13">Mitochondrial import receptor subunit TOM40 homolog</fullName>
    </recommendedName>
</protein>
<reference evidence="11" key="1">
    <citation type="submission" date="2021-02" db="EMBL/GenBank/DDBJ databases">
        <authorList>
            <person name="Dougan E. K."/>
            <person name="Rhodes N."/>
            <person name="Thang M."/>
            <person name="Chan C."/>
        </authorList>
    </citation>
    <scope>NUCLEOTIDE SEQUENCE</scope>
</reference>
<feature type="non-terminal residue" evidence="11">
    <location>
        <position position="347"/>
    </location>
</feature>
<comment type="similarity">
    <text evidence="2">Belongs to the Tom40 family.</text>
</comment>
<dbReference type="InterPro" id="IPR037930">
    <property type="entry name" value="Tom40"/>
</dbReference>
<dbReference type="GO" id="GO:0030150">
    <property type="term" value="P:protein import into mitochondrial matrix"/>
    <property type="evidence" value="ECO:0007669"/>
    <property type="project" value="InterPro"/>
</dbReference>
<keyword evidence="9" id="KW-0472">Membrane</keyword>
<evidence type="ECO:0000256" key="1">
    <source>
        <dbReference type="ARBA" id="ARBA00004374"/>
    </source>
</evidence>
<comment type="subcellular location">
    <subcellularLocation>
        <location evidence="1">Mitochondrion outer membrane</location>
        <topology evidence="1">Multi-pass membrane protein</topology>
    </subcellularLocation>
</comment>
<evidence type="ECO:0000313" key="12">
    <source>
        <dbReference type="Proteomes" id="UP000626109"/>
    </source>
</evidence>
<evidence type="ECO:0008006" key="13">
    <source>
        <dbReference type="Google" id="ProtNLM"/>
    </source>
</evidence>
<keyword evidence="5" id="KW-0812">Transmembrane</keyword>
<evidence type="ECO:0000256" key="9">
    <source>
        <dbReference type="ARBA" id="ARBA00023136"/>
    </source>
</evidence>
<dbReference type="Pfam" id="PF01459">
    <property type="entry name" value="Porin_3"/>
    <property type="match status" value="1"/>
</dbReference>
<keyword evidence="3" id="KW-0813">Transport</keyword>
<evidence type="ECO:0000313" key="11">
    <source>
        <dbReference type="EMBL" id="CAE8725351.1"/>
    </source>
</evidence>
<dbReference type="InterPro" id="IPR023614">
    <property type="entry name" value="Porin_dom_sf"/>
</dbReference>
<dbReference type="Proteomes" id="UP000626109">
    <property type="component" value="Unassembled WGS sequence"/>
</dbReference>
<evidence type="ECO:0000256" key="10">
    <source>
        <dbReference type="SAM" id="MobiDB-lite"/>
    </source>
</evidence>
<evidence type="ECO:0000256" key="4">
    <source>
        <dbReference type="ARBA" id="ARBA00022452"/>
    </source>
</evidence>
<organism evidence="11 12">
    <name type="scientific">Polarella glacialis</name>
    <name type="common">Dinoflagellate</name>
    <dbReference type="NCBI Taxonomy" id="89957"/>
    <lineage>
        <taxon>Eukaryota</taxon>
        <taxon>Sar</taxon>
        <taxon>Alveolata</taxon>
        <taxon>Dinophyceae</taxon>
        <taxon>Suessiales</taxon>
        <taxon>Suessiaceae</taxon>
        <taxon>Polarella</taxon>
    </lineage>
</organism>
<evidence type="ECO:0000256" key="7">
    <source>
        <dbReference type="ARBA" id="ARBA00022927"/>
    </source>
</evidence>
<accession>A0A813LCF7</accession>
<dbReference type="InterPro" id="IPR027246">
    <property type="entry name" value="Porin_Euk/Tom40"/>
</dbReference>
<dbReference type="PANTHER" id="PTHR10802">
    <property type="entry name" value="MITOCHONDRIAL IMPORT RECEPTOR SUBUNIT TOM40"/>
    <property type="match status" value="1"/>
</dbReference>
<dbReference type="Gene3D" id="2.40.160.10">
    <property type="entry name" value="Porin"/>
    <property type="match status" value="1"/>
</dbReference>
<keyword evidence="4" id="KW-1134">Transmembrane beta strand</keyword>
<keyword evidence="7" id="KW-0653">Protein transport</keyword>
<dbReference type="GO" id="GO:0008320">
    <property type="term" value="F:protein transmembrane transporter activity"/>
    <property type="evidence" value="ECO:0007669"/>
    <property type="project" value="InterPro"/>
</dbReference>
<evidence type="ECO:0000256" key="6">
    <source>
        <dbReference type="ARBA" id="ARBA00022787"/>
    </source>
</evidence>
<evidence type="ECO:0000256" key="8">
    <source>
        <dbReference type="ARBA" id="ARBA00023128"/>
    </source>
</evidence>
<dbReference type="EMBL" id="CAJNNW010035056">
    <property type="protein sequence ID" value="CAE8725351.1"/>
    <property type="molecule type" value="Genomic_DNA"/>
</dbReference>
<evidence type="ECO:0000256" key="2">
    <source>
        <dbReference type="ARBA" id="ARBA00010510"/>
    </source>
</evidence>
<name>A0A813LCF7_POLGL</name>
<dbReference type="AlphaFoldDB" id="A0A813LCF7"/>
<dbReference type="GO" id="GO:0005741">
    <property type="term" value="C:mitochondrial outer membrane"/>
    <property type="evidence" value="ECO:0007669"/>
    <property type="project" value="UniProtKB-SubCell"/>
</dbReference>
<keyword evidence="8" id="KW-0496">Mitochondrion</keyword>
<feature type="region of interest" description="Disordered" evidence="10">
    <location>
        <begin position="30"/>
        <end position="50"/>
    </location>
</feature>